<dbReference type="OrthoDB" id="10032537at2759"/>
<reference evidence="16 17" key="1">
    <citation type="submission" date="2019-09" db="EMBL/GenBank/DDBJ databases">
        <title>Bird 10,000 Genomes (B10K) Project - Family phase.</title>
        <authorList>
            <person name="Zhang G."/>
        </authorList>
    </citation>
    <scope>NUCLEOTIDE SEQUENCE [LARGE SCALE GENOMIC DNA]</scope>
    <source>
        <strain evidence="16">B10K-DU-029-53</strain>
    </source>
</reference>
<feature type="compositionally biased region" description="Basic and acidic residues" evidence="14">
    <location>
        <begin position="753"/>
        <end position="767"/>
    </location>
</feature>
<name>A0A7K6QXX3_9PASS</name>
<comment type="subcellular location">
    <subcellularLocation>
        <location evidence="2">Nucleus</location>
    </subcellularLocation>
</comment>
<comment type="function">
    <text evidence="1">May function as a transcription factor.</text>
</comment>
<evidence type="ECO:0000256" key="11">
    <source>
        <dbReference type="ARBA" id="ARBA00023163"/>
    </source>
</evidence>
<comment type="caution">
    <text evidence="16">The sequence shown here is derived from an EMBL/GenBank/DDBJ whole genome shotgun (WGS) entry which is preliminary data.</text>
</comment>
<evidence type="ECO:0000256" key="9">
    <source>
        <dbReference type="ARBA" id="ARBA00023015"/>
    </source>
</evidence>
<evidence type="ECO:0000256" key="1">
    <source>
        <dbReference type="ARBA" id="ARBA00003729"/>
    </source>
</evidence>
<evidence type="ECO:0000313" key="17">
    <source>
        <dbReference type="Proteomes" id="UP000580879"/>
    </source>
</evidence>
<keyword evidence="11" id="KW-0804">Transcription</keyword>
<evidence type="ECO:0000256" key="12">
    <source>
        <dbReference type="ARBA" id="ARBA00023242"/>
    </source>
</evidence>
<keyword evidence="12" id="KW-0539">Nucleus</keyword>
<feature type="non-terminal residue" evidence="16">
    <location>
        <position position="876"/>
    </location>
</feature>
<evidence type="ECO:0000313" key="16">
    <source>
        <dbReference type="EMBL" id="NWW78650.1"/>
    </source>
</evidence>
<evidence type="ECO:0000256" key="13">
    <source>
        <dbReference type="PROSITE-ProRule" id="PRU00042"/>
    </source>
</evidence>
<feature type="region of interest" description="Disordered" evidence="14">
    <location>
        <begin position="734"/>
        <end position="767"/>
    </location>
</feature>
<dbReference type="InterPro" id="IPR050527">
    <property type="entry name" value="Snail/Krueppel_Znf"/>
</dbReference>
<dbReference type="PROSITE" id="PS00028">
    <property type="entry name" value="ZINC_FINGER_C2H2_1"/>
    <property type="match status" value="4"/>
</dbReference>
<dbReference type="InterPro" id="IPR025243">
    <property type="entry name" value="DUF4195"/>
</dbReference>
<keyword evidence="9" id="KW-0805">Transcription regulation</keyword>
<keyword evidence="7" id="KW-0862">Zinc</keyword>
<dbReference type="Gene3D" id="3.30.160.60">
    <property type="entry name" value="Classic Zinc Finger"/>
    <property type="match status" value="2"/>
</dbReference>
<feature type="compositionally biased region" description="Basic and acidic residues" evidence="14">
    <location>
        <begin position="734"/>
        <end position="745"/>
    </location>
</feature>
<feature type="region of interest" description="Disordered" evidence="14">
    <location>
        <begin position="796"/>
        <end position="819"/>
    </location>
</feature>
<evidence type="ECO:0000256" key="2">
    <source>
        <dbReference type="ARBA" id="ARBA00004123"/>
    </source>
</evidence>
<feature type="compositionally biased region" description="Basic and acidic residues" evidence="14">
    <location>
        <begin position="657"/>
        <end position="680"/>
    </location>
</feature>
<proteinExistence type="predicted"/>
<feature type="region of interest" description="Disordered" evidence="14">
    <location>
        <begin position="413"/>
        <end position="503"/>
    </location>
</feature>
<dbReference type="Pfam" id="PF13836">
    <property type="entry name" value="DUF4195"/>
    <property type="match status" value="1"/>
</dbReference>
<dbReference type="GO" id="GO:0008270">
    <property type="term" value="F:zinc ion binding"/>
    <property type="evidence" value="ECO:0007669"/>
    <property type="project" value="UniProtKB-KW"/>
</dbReference>
<evidence type="ECO:0000256" key="5">
    <source>
        <dbReference type="ARBA" id="ARBA00022737"/>
    </source>
</evidence>
<evidence type="ECO:0000256" key="14">
    <source>
        <dbReference type="SAM" id="MobiDB-lite"/>
    </source>
</evidence>
<feature type="compositionally biased region" description="Polar residues" evidence="14">
    <location>
        <begin position="857"/>
        <end position="868"/>
    </location>
</feature>
<feature type="compositionally biased region" description="Polar residues" evidence="14">
    <location>
        <begin position="461"/>
        <end position="500"/>
    </location>
</feature>
<evidence type="ECO:0000256" key="6">
    <source>
        <dbReference type="ARBA" id="ARBA00022771"/>
    </source>
</evidence>
<dbReference type="GO" id="GO:0000978">
    <property type="term" value="F:RNA polymerase II cis-regulatory region sequence-specific DNA binding"/>
    <property type="evidence" value="ECO:0007669"/>
    <property type="project" value="TreeGrafter"/>
</dbReference>
<dbReference type="InterPro" id="IPR013087">
    <property type="entry name" value="Znf_C2H2_type"/>
</dbReference>
<evidence type="ECO:0000256" key="4">
    <source>
        <dbReference type="ARBA" id="ARBA00022723"/>
    </source>
</evidence>
<accession>A0A7K6QXX3</accession>
<feature type="region of interest" description="Disordered" evidence="14">
    <location>
        <begin position="832"/>
        <end position="876"/>
    </location>
</feature>
<keyword evidence="3" id="KW-1017">Isopeptide bond</keyword>
<dbReference type="SMART" id="SM00355">
    <property type="entry name" value="ZnF_C2H2"/>
    <property type="match status" value="9"/>
</dbReference>
<evidence type="ECO:0000256" key="10">
    <source>
        <dbReference type="ARBA" id="ARBA00023125"/>
    </source>
</evidence>
<dbReference type="AlphaFoldDB" id="A0A7K6QXX3"/>
<keyword evidence="5" id="KW-0677">Repeat</keyword>
<dbReference type="SUPFAM" id="SSF57667">
    <property type="entry name" value="beta-beta-alpha zinc fingers"/>
    <property type="match status" value="1"/>
</dbReference>
<dbReference type="InterPro" id="IPR057618">
    <property type="entry name" value="Znf_POGZ/Z280C-D-like"/>
</dbReference>
<feature type="non-terminal residue" evidence="16">
    <location>
        <position position="1"/>
    </location>
</feature>
<keyword evidence="17" id="KW-1185">Reference proteome</keyword>
<keyword evidence="8" id="KW-0832">Ubl conjugation</keyword>
<keyword evidence="4" id="KW-0479">Metal-binding</keyword>
<dbReference type="InterPro" id="IPR059074">
    <property type="entry name" value="zf-C2H2_Z280C_D"/>
</dbReference>
<dbReference type="PANTHER" id="PTHR24388">
    <property type="entry name" value="ZINC FINGER PROTEIN"/>
    <property type="match status" value="1"/>
</dbReference>
<dbReference type="FunFam" id="3.30.160.60:FF:000298">
    <property type="entry name" value="zinc finger protein 280D isoform X1"/>
    <property type="match status" value="1"/>
</dbReference>
<keyword evidence="10" id="KW-0238">DNA-binding</keyword>
<evidence type="ECO:0000256" key="8">
    <source>
        <dbReference type="ARBA" id="ARBA00022843"/>
    </source>
</evidence>
<dbReference type="GO" id="GO:0000981">
    <property type="term" value="F:DNA-binding transcription factor activity, RNA polymerase II-specific"/>
    <property type="evidence" value="ECO:0007669"/>
    <property type="project" value="TreeGrafter"/>
</dbReference>
<feature type="compositionally biased region" description="Basic residues" evidence="14">
    <location>
        <begin position="414"/>
        <end position="423"/>
    </location>
</feature>
<sequence>TDILNKVNLSSPRRGIQNGAPSRGPVTTFKSESQPYAPPASSPSAVAAPSVFPTVARPATGSLALQPFSLADFIMDSPPDAPDNTSGILFGVRQNSGVPQYQTGPAVNVTGGGIFCQNTTTTTKLSILLVTSESLYVLHFTGTNAASSTIKNGGPFPRACPKCNIHFNLMDPLKNHMKYCCPDMVNNFFPGMIKTECLNTSKTAESEKGKLIMLVNDFYYGKDEGDIQQVQQEQKTHTTFKCISCLKVLKNNIRFMNHMKHHLELEKQSNESWESHTTCQHCYRQFPTPFQLQCHIESTHTPYESSTICKICELSFETEQVLLQHMKDNHKPGEMPYVCQVCSYRSSAFSDVETHFRTVHENTKHLLCPFCLKVIKIGAPYMHHYMRHQKKGVYRCTKCRLQFLTCKEKMDHKTQHHRTFRKPKQLEGLPPGTKVTIRASLGSHQSGTTATSSVSTSSSTFQLSPKAKNTTTRNHNKSNTSKSRAKSKQSTPKKQNAWTNSRRKKEVTNIAFHNLRHRVGAHKCIECYSEIKDFASHFPAYVHCSLCRYNTSCSKAYVNHMMSFHSARPSKRFWIYKKHSEELRGVTVVCLNCDFLADVSGLDSMATHLSESHTHTCQVIIEKGDLDSLSTRLETEMSIREIEAKLEKISRSSLSEGKTETPAFERKQEHDSSDETKECSRNQTTKVASVEKSEEDSSLSNTENVRGLELPENSSKNSLHEKRACCDSANNKQLDEKQKRAHDGSELQTCQSSEHELADERAPGRPLDKTALSAMNARDLKLTLGEDVSFEQFLRKRDEPESVSSDISEQGSIHLEPLTPSEVLEHEATEILQKGNVAPSSKKAGQLAEQTDEASKESNANRMETTVNKTDENEAS</sequence>
<dbReference type="Pfam" id="PF25414">
    <property type="entry name" value="zf-C2H2_Z280C_D"/>
    <property type="match status" value="1"/>
</dbReference>
<feature type="compositionally biased region" description="Low complexity" evidence="14">
    <location>
        <begin position="446"/>
        <end position="460"/>
    </location>
</feature>
<dbReference type="PANTHER" id="PTHR24388:SF34">
    <property type="entry name" value="ZINC FINGER PROTEIN 280D"/>
    <property type="match status" value="1"/>
</dbReference>
<feature type="region of interest" description="Disordered" evidence="14">
    <location>
        <begin position="1"/>
        <end position="44"/>
    </location>
</feature>
<keyword evidence="6 13" id="KW-0863">Zinc-finger</keyword>
<organism evidence="16 17">
    <name type="scientific">Climacteris rufus</name>
    <name type="common">rufous treecreeper</name>
    <dbReference type="NCBI Taxonomy" id="47695"/>
    <lineage>
        <taxon>Eukaryota</taxon>
        <taxon>Metazoa</taxon>
        <taxon>Chordata</taxon>
        <taxon>Craniata</taxon>
        <taxon>Vertebrata</taxon>
        <taxon>Euteleostomi</taxon>
        <taxon>Archelosauria</taxon>
        <taxon>Archosauria</taxon>
        <taxon>Dinosauria</taxon>
        <taxon>Saurischia</taxon>
        <taxon>Theropoda</taxon>
        <taxon>Coelurosauria</taxon>
        <taxon>Aves</taxon>
        <taxon>Neognathae</taxon>
        <taxon>Neoaves</taxon>
        <taxon>Telluraves</taxon>
        <taxon>Australaves</taxon>
        <taxon>Passeriformes</taxon>
        <taxon>Climacteridae</taxon>
        <taxon>Climacteris</taxon>
    </lineage>
</organism>
<evidence type="ECO:0000259" key="15">
    <source>
        <dbReference type="PROSITE" id="PS50157"/>
    </source>
</evidence>
<dbReference type="EMBL" id="VZRZ01006012">
    <property type="protein sequence ID" value="NWW78650.1"/>
    <property type="molecule type" value="Genomic_DNA"/>
</dbReference>
<feature type="domain" description="C2H2-type" evidence="15">
    <location>
        <begin position="337"/>
        <end position="365"/>
    </location>
</feature>
<feature type="domain" description="C2H2-type" evidence="15">
    <location>
        <begin position="277"/>
        <end position="305"/>
    </location>
</feature>
<evidence type="ECO:0000256" key="7">
    <source>
        <dbReference type="ARBA" id="ARBA00022833"/>
    </source>
</evidence>
<feature type="compositionally biased region" description="Polar residues" evidence="14">
    <location>
        <begin position="802"/>
        <end position="811"/>
    </location>
</feature>
<dbReference type="Pfam" id="PF25429">
    <property type="entry name" value="zf-POGZ"/>
    <property type="match status" value="1"/>
</dbReference>
<protein>
    <submittedName>
        <fullName evidence="16">Z280D protein</fullName>
    </submittedName>
</protein>
<evidence type="ECO:0000256" key="3">
    <source>
        <dbReference type="ARBA" id="ARBA00022499"/>
    </source>
</evidence>
<dbReference type="InterPro" id="IPR036236">
    <property type="entry name" value="Znf_C2H2_sf"/>
</dbReference>
<gene>
    <name evidence="16" type="primary">Znf280d</name>
    <name evidence="16" type="ORF">CLIRUF_R06035</name>
</gene>
<feature type="region of interest" description="Disordered" evidence="14">
    <location>
        <begin position="650"/>
        <end position="722"/>
    </location>
</feature>
<dbReference type="GO" id="GO:0005634">
    <property type="term" value="C:nucleus"/>
    <property type="evidence" value="ECO:0007669"/>
    <property type="project" value="UniProtKB-SubCell"/>
</dbReference>
<dbReference type="PROSITE" id="PS50157">
    <property type="entry name" value="ZINC_FINGER_C2H2_2"/>
    <property type="match status" value="2"/>
</dbReference>
<dbReference type="Proteomes" id="UP000580879">
    <property type="component" value="Unassembled WGS sequence"/>
</dbReference>